<accession>A0A2I2KI56</accession>
<dbReference type="Proteomes" id="UP000234331">
    <property type="component" value="Unassembled WGS sequence"/>
</dbReference>
<dbReference type="EMBL" id="FZMO01000001">
    <property type="protein sequence ID" value="SNQ45351.1"/>
    <property type="molecule type" value="Genomic_DNA"/>
</dbReference>
<reference evidence="2 3" key="1">
    <citation type="submission" date="2017-06" db="EMBL/GenBank/DDBJ databases">
        <authorList>
            <person name="Kim H.J."/>
            <person name="Triplett B.A."/>
        </authorList>
    </citation>
    <scope>NUCLEOTIDE SEQUENCE [LARGE SCALE GENOMIC DNA]</scope>
    <source>
        <strain evidence="2">FRACA_ARgP5</strain>
    </source>
</reference>
<organism evidence="2 3">
    <name type="scientific">Frankia canadensis</name>
    <dbReference type="NCBI Taxonomy" id="1836972"/>
    <lineage>
        <taxon>Bacteria</taxon>
        <taxon>Bacillati</taxon>
        <taxon>Actinomycetota</taxon>
        <taxon>Actinomycetes</taxon>
        <taxon>Frankiales</taxon>
        <taxon>Frankiaceae</taxon>
        <taxon>Frankia</taxon>
    </lineage>
</organism>
<evidence type="ECO:0000256" key="1">
    <source>
        <dbReference type="SAM" id="MobiDB-lite"/>
    </source>
</evidence>
<sequence length="53" mass="5824">MQVEAAGFQLERRERCKRGIVKRLVARKPQADQANPTAVPTTDLDADADADAE</sequence>
<keyword evidence="3" id="KW-1185">Reference proteome</keyword>
<name>A0A2I2KI56_9ACTN</name>
<gene>
    <name evidence="2" type="ORF">FRACA_10110</name>
</gene>
<feature type="region of interest" description="Disordered" evidence="1">
    <location>
        <begin position="27"/>
        <end position="53"/>
    </location>
</feature>
<dbReference type="AlphaFoldDB" id="A0A2I2KI56"/>
<proteinExistence type="predicted"/>
<dbReference type="RefSeq" id="WP_165818168.1">
    <property type="nucleotide sequence ID" value="NZ_FZMO01000001.1"/>
</dbReference>
<feature type="compositionally biased region" description="Acidic residues" evidence="1">
    <location>
        <begin position="44"/>
        <end position="53"/>
    </location>
</feature>
<protein>
    <submittedName>
        <fullName evidence="2">Uncharacterized protein</fullName>
    </submittedName>
</protein>
<evidence type="ECO:0000313" key="2">
    <source>
        <dbReference type="EMBL" id="SNQ45351.1"/>
    </source>
</evidence>
<evidence type="ECO:0000313" key="3">
    <source>
        <dbReference type="Proteomes" id="UP000234331"/>
    </source>
</evidence>